<dbReference type="FunFam" id="3.30.200.20:FF:000432">
    <property type="entry name" value="LRR receptor-like serine/threonine-protein kinase EFR"/>
    <property type="match status" value="1"/>
</dbReference>
<dbReference type="InterPro" id="IPR008271">
    <property type="entry name" value="Ser/Thr_kinase_AS"/>
</dbReference>
<comment type="catalytic activity">
    <reaction evidence="19">
        <text>L-threonyl-[protein] + ATP = O-phospho-L-threonyl-[protein] + ADP + H(+)</text>
        <dbReference type="Rhea" id="RHEA:46608"/>
        <dbReference type="Rhea" id="RHEA-COMP:11060"/>
        <dbReference type="Rhea" id="RHEA-COMP:11605"/>
        <dbReference type="ChEBI" id="CHEBI:15378"/>
        <dbReference type="ChEBI" id="CHEBI:30013"/>
        <dbReference type="ChEBI" id="CHEBI:30616"/>
        <dbReference type="ChEBI" id="CHEBI:61977"/>
        <dbReference type="ChEBI" id="CHEBI:456216"/>
        <dbReference type="EC" id="2.7.11.1"/>
    </reaction>
</comment>
<keyword evidence="10" id="KW-0732">Signal</keyword>
<keyword evidence="15 23" id="KW-1133">Transmembrane helix</keyword>
<dbReference type="InterPro" id="IPR051809">
    <property type="entry name" value="Plant_receptor-like_S/T_kinase"/>
</dbReference>
<evidence type="ECO:0000256" key="11">
    <source>
        <dbReference type="ARBA" id="ARBA00022737"/>
    </source>
</evidence>
<name>A0AAQ3NWK6_VIGMU</name>
<sequence>MALIKFKESISSDPNGILLSWNTSTHFCNWYGITCHPTLPRVTQLNLQGHKFKGYISPHIGNLSYIRKFVLGNNSFYGNIPLEVGRLSQLQKFNVENNTLGGEIPLNLTHCTQLKILYLYGNNLKGKIPITIGLLRNMQFLSFGRNQLTGEIPSSIGNLSSITYLSLTFNNLEGDIPPEICHLKSLTIIALVTENQLSGSLPPNMFHTLHNLQGLTLANNQFSGPIPPSIANASTLLRLALSTNHFVGRIPDLGKLHELYHLSLGQNNLGYNSTNDLEFLKSLVNCTKLEILALSYNSLGGQLSNSLGNLSTQLSQLYLGYNEISGEIPEAIGNLIGLTLLTMYNNHFDGIIPTTFGNFKMLRVLGLGGNKLSGNIEPFIGNLSQLFYLNLRANRFEGSIPPSIGNCQLLQHFDLSENYLTGTIPQELFNLTSLFDKLDLSYNSLSGSIPDEVGNINNIDFLDMSNNNISGHIPLGVGKCIMLESLYLQGNSLQGIIPSSLASLKSIIFLDLSQNHLSGSIPNFLQNLSFLQYLNVSFNMLEGEVPTEGVFRNVSALGVIGNSKLCGGITELHLPPCPVKIKKHAKHHKFRLIVIILSVIVFLIALLSALTIYWSRKKGKKPSLNSSTIHQLANVSYQSLYNGTDGFSTTNLIGSGNFSSVYKGTLELEDRVVAVKVLNVQTKGAHKSFVGECNALKNIKHRNLVQILTCCSSTDYKGQEFKALIFEYMRNGSLEQWLHPTTTSVEHPRTLSLKQRLSIMIDVASALQYLHHECEQSIIHCDLKPSNVLLDDEMIAHVSDFGIARLLSTIQGITSKQSSTLAIKGTVGYAPPVSTSGDMYSFGIILLEMLTGRRPTDEMFEDGQNICDFVAISFPSKLFQILDRRLIPIEENDWNLNPNVEKCLVSLFKIGLACAVESPKERMDVVDVSRELHRIQNAVFGQPGPSRVQAGLGLKNTTHLYAGQISTRLMRVEPVAPGSSFSGSLINEPGWVGSLSDQPMVGRAGPNVPIDGRYSFLMVVPRSIAARLFPFLIGPPACSVWDKCMTLLAIRKIVTPDRSSEKRKETKTSQELQETTSRHQDTIFARDCFKCVRLDDYESHRLQSHRPNTISLSLVIIDNPRKSELWEQLSHVSLLLVTLQIQTHHVERFPGGDVQADVEESTLLEATVIEDNMEPVEAPPEVVIED</sequence>
<keyword evidence="4" id="KW-1003">Cell membrane</keyword>
<evidence type="ECO:0000256" key="19">
    <source>
        <dbReference type="ARBA" id="ARBA00047899"/>
    </source>
</evidence>
<keyword evidence="5" id="KW-0723">Serine/threonine-protein kinase</keyword>
<evidence type="ECO:0000256" key="3">
    <source>
        <dbReference type="ARBA" id="ARBA00012513"/>
    </source>
</evidence>
<protein>
    <recommendedName>
        <fullName evidence="3">non-specific serine/threonine protein kinase</fullName>
        <ecNumber evidence="3">2.7.11.1</ecNumber>
    </recommendedName>
</protein>
<organism evidence="25 26">
    <name type="scientific">Vigna mungo</name>
    <name type="common">Black gram</name>
    <name type="synonym">Phaseolus mungo</name>
    <dbReference type="NCBI Taxonomy" id="3915"/>
    <lineage>
        <taxon>Eukaryota</taxon>
        <taxon>Viridiplantae</taxon>
        <taxon>Streptophyta</taxon>
        <taxon>Embryophyta</taxon>
        <taxon>Tracheophyta</taxon>
        <taxon>Spermatophyta</taxon>
        <taxon>Magnoliopsida</taxon>
        <taxon>eudicotyledons</taxon>
        <taxon>Gunneridae</taxon>
        <taxon>Pentapetalae</taxon>
        <taxon>rosids</taxon>
        <taxon>fabids</taxon>
        <taxon>Fabales</taxon>
        <taxon>Fabaceae</taxon>
        <taxon>Papilionoideae</taxon>
        <taxon>50 kb inversion clade</taxon>
        <taxon>NPAAA clade</taxon>
        <taxon>indigoferoid/millettioid clade</taxon>
        <taxon>Phaseoleae</taxon>
        <taxon>Vigna</taxon>
    </lineage>
</organism>
<dbReference type="PROSITE" id="PS50011">
    <property type="entry name" value="PROTEIN_KINASE_DOM"/>
    <property type="match status" value="1"/>
</dbReference>
<dbReference type="FunFam" id="1.10.510.10:FF:000358">
    <property type="entry name" value="Putative leucine-rich repeat receptor-like serine/threonine-protein kinase"/>
    <property type="match status" value="1"/>
</dbReference>
<dbReference type="Gene3D" id="3.80.10.10">
    <property type="entry name" value="Ribonuclease Inhibitor"/>
    <property type="match status" value="4"/>
</dbReference>
<dbReference type="Gene3D" id="3.30.200.20">
    <property type="entry name" value="Phosphorylase Kinase, domain 1"/>
    <property type="match status" value="1"/>
</dbReference>
<dbReference type="SMART" id="SM00220">
    <property type="entry name" value="S_TKc"/>
    <property type="match status" value="1"/>
</dbReference>
<evidence type="ECO:0000256" key="18">
    <source>
        <dbReference type="ARBA" id="ARBA00023180"/>
    </source>
</evidence>
<keyword evidence="8" id="KW-0808">Transferase</keyword>
<gene>
    <name evidence="25" type="ORF">V8G54_009114</name>
</gene>
<dbReference type="PANTHER" id="PTHR27008:SF523">
    <property type="entry name" value="LRR RECEPTOR-LIKE KINASE FAMILY PROTEIN"/>
    <property type="match status" value="1"/>
</dbReference>
<evidence type="ECO:0000256" key="14">
    <source>
        <dbReference type="ARBA" id="ARBA00022840"/>
    </source>
</evidence>
<evidence type="ECO:0000313" key="26">
    <source>
        <dbReference type="Proteomes" id="UP001374535"/>
    </source>
</evidence>
<evidence type="ECO:0000256" key="1">
    <source>
        <dbReference type="ARBA" id="ARBA00004162"/>
    </source>
</evidence>
<comment type="subcellular location">
    <subcellularLocation>
        <location evidence="1">Cell membrane</location>
        <topology evidence="1">Single-pass membrane protein</topology>
    </subcellularLocation>
</comment>
<keyword evidence="6" id="KW-0597">Phosphoprotein</keyword>
<evidence type="ECO:0000256" key="4">
    <source>
        <dbReference type="ARBA" id="ARBA00022475"/>
    </source>
</evidence>
<dbReference type="AlphaFoldDB" id="A0AAQ3NWK6"/>
<dbReference type="SUPFAM" id="SSF56112">
    <property type="entry name" value="Protein kinase-like (PK-like)"/>
    <property type="match status" value="1"/>
</dbReference>
<dbReference type="GO" id="GO:0005524">
    <property type="term" value="F:ATP binding"/>
    <property type="evidence" value="ECO:0007669"/>
    <property type="project" value="UniProtKB-UniRule"/>
</dbReference>
<keyword evidence="7" id="KW-0433">Leucine-rich repeat</keyword>
<dbReference type="Pfam" id="PF00069">
    <property type="entry name" value="Pkinase"/>
    <property type="match status" value="1"/>
</dbReference>
<evidence type="ECO:0000256" key="12">
    <source>
        <dbReference type="ARBA" id="ARBA00022741"/>
    </source>
</evidence>
<dbReference type="Pfam" id="PF13855">
    <property type="entry name" value="LRR_8"/>
    <property type="match status" value="1"/>
</dbReference>
<feature type="domain" description="Protein kinase" evidence="24">
    <location>
        <begin position="647"/>
        <end position="936"/>
    </location>
</feature>
<reference evidence="25 26" key="1">
    <citation type="journal article" date="2023" name="Life. Sci Alliance">
        <title>Evolutionary insights into 3D genome organization and epigenetic landscape of Vigna mungo.</title>
        <authorList>
            <person name="Junaid A."/>
            <person name="Singh B."/>
            <person name="Bhatia S."/>
        </authorList>
    </citation>
    <scope>NUCLEOTIDE SEQUENCE [LARGE SCALE GENOMIC DNA]</scope>
    <source>
        <strain evidence="25">Urdbean</strain>
    </source>
</reference>
<evidence type="ECO:0000256" key="10">
    <source>
        <dbReference type="ARBA" id="ARBA00022729"/>
    </source>
</evidence>
<evidence type="ECO:0000256" key="13">
    <source>
        <dbReference type="ARBA" id="ARBA00022777"/>
    </source>
</evidence>
<dbReference type="Pfam" id="PF08263">
    <property type="entry name" value="LRRNT_2"/>
    <property type="match status" value="1"/>
</dbReference>
<dbReference type="InterPro" id="IPR001611">
    <property type="entry name" value="Leu-rich_rpt"/>
</dbReference>
<evidence type="ECO:0000256" key="20">
    <source>
        <dbReference type="ARBA" id="ARBA00048679"/>
    </source>
</evidence>
<keyword evidence="13" id="KW-0418">Kinase</keyword>
<dbReference type="FunFam" id="3.80.10.10:FF:000095">
    <property type="entry name" value="LRR receptor-like serine/threonine-protein kinase GSO1"/>
    <property type="match status" value="1"/>
</dbReference>
<proteinExistence type="inferred from homology"/>
<dbReference type="InterPro" id="IPR017441">
    <property type="entry name" value="Protein_kinase_ATP_BS"/>
</dbReference>
<evidence type="ECO:0000256" key="23">
    <source>
        <dbReference type="SAM" id="Phobius"/>
    </source>
</evidence>
<dbReference type="FunFam" id="3.80.10.10:FF:000317">
    <property type="entry name" value="Inactive leucine-rich repeat receptor-like protein kinase"/>
    <property type="match status" value="1"/>
</dbReference>
<evidence type="ECO:0000256" key="21">
    <source>
        <dbReference type="PROSITE-ProRule" id="PRU10141"/>
    </source>
</evidence>
<dbReference type="PROSITE" id="PS00107">
    <property type="entry name" value="PROTEIN_KINASE_ATP"/>
    <property type="match status" value="1"/>
</dbReference>
<accession>A0AAQ3NWK6</accession>
<evidence type="ECO:0000256" key="6">
    <source>
        <dbReference type="ARBA" id="ARBA00022553"/>
    </source>
</evidence>
<comment type="similarity">
    <text evidence="2">Belongs to the protein kinase superfamily. Ser/Thr protein kinase family.</text>
</comment>
<dbReference type="GO" id="GO:0005886">
    <property type="term" value="C:plasma membrane"/>
    <property type="evidence" value="ECO:0007669"/>
    <property type="project" value="UniProtKB-SubCell"/>
</dbReference>
<dbReference type="PANTHER" id="PTHR27008">
    <property type="entry name" value="OS04G0122200 PROTEIN"/>
    <property type="match status" value="1"/>
</dbReference>
<feature type="transmembrane region" description="Helical" evidence="23">
    <location>
        <begin position="590"/>
        <end position="614"/>
    </location>
</feature>
<keyword evidence="26" id="KW-1185">Reference proteome</keyword>
<keyword evidence="16 23" id="KW-0472">Membrane</keyword>
<dbReference type="InterPro" id="IPR000719">
    <property type="entry name" value="Prot_kinase_dom"/>
</dbReference>
<keyword evidence="14 21" id="KW-0067">ATP-binding</keyword>
<comment type="catalytic activity">
    <reaction evidence="20">
        <text>L-seryl-[protein] + ATP = O-phospho-L-seryl-[protein] + ADP + H(+)</text>
        <dbReference type="Rhea" id="RHEA:17989"/>
        <dbReference type="Rhea" id="RHEA-COMP:9863"/>
        <dbReference type="Rhea" id="RHEA-COMP:11604"/>
        <dbReference type="ChEBI" id="CHEBI:15378"/>
        <dbReference type="ChEBI" id="CHEBI:29999"/>
        <dbReference type="ChEBI" id="CHEBI:30616"/>
        <dbReference type="ChEBI" id="CHEBI:83421"/>
        <dbReference type="ChEBI" id="CHEBI:456216"/>
        <dbReference type="EC" id="2.7.11.1"/>
    </reaction>
</comment>
<dbReference type="InterPro" id="IPR003591">
    <property type="entry name" value="Leu-rich_rpt_typical-subtyp"/>
</dbReference>
<evidence type="ECO:0000313" key="25">
    <source>
        <dbReference type="EMBL" id="WVZ16132.1"/>
    </source>
</evidence>
<keyword evidence="18" id="KW-0325">Glycoprotein</keyword>
<dbReference type="SUPFAM" id="SSF52058">
    <property type="entry name" value="L domain-like"/>
    <property type="match status" value="1"/>
</dbReference>
<evidence type="ECO:0000256" key="16">
    <source>
        <dbReference type="ARBA" id="ARBA00023136"/>
    </source>
</evidence>
<dbReference type="Pfam" id="PF00560">
    <property type="entry name" value="LRR_1"/>
    <property type="match status" value="9"/>
</dbReference>
<evidence type="ECO:0000256" key="8">
    <source>
        <dbReference type="ARBA" id="ARBA00022679"/>
    </source>
</evidence>
<dbReference type="GO" id="GO:0004674">
    <property type="term" value="F:protein serine/threonine kinase activity"/>
    <property type="evidence" value="ECO:0007669"/>
    <property type="project" value="UniProtKB-KW"/>
</dbReference>
<keyword evidence="17" id="KW-0675">Receptor</keyword>
<evidence type="ECO:0000256" key="9">
    <source>
        <dbReference type="ARBA" id="ARBA00022692"/>
    </source>
</evidence>
<dbReference type="InterPro" id="IPR032675">
    <property type="entry name" value="LRR_dom_sf"/>
</dbReference>
<evidence type="ECO:0000256" key="17">
    <source>
        <dbReference type="ARBA" id="ARBA00023170"/>
    </source>
</evidence>
<dbReference type="SUPFAM" id="SSF52047">
    <property type="entry name" value="RNI-like"/>
    <property type="match status" value="1"/>
</dbReference>
<dbReference type="Gene3D" id="1.10.510.10">
    <property type="entry name" value="Transferase(Phosphotransferase) domain 1"/>
    <property type="match status" value="1"/>
</dbReference>
<evidence type="ECO:0000256" key="22">
    <source>
        <dbReference type="SAM" id="MobiDB-lite"/>
    </source>
</evidence>
<dbReference type="InterPro" id="IPR011009">
    <property type="entry name" value="Kinase-like_dom_sf"/>
</dbReference>
<feature type="compositionally biased region" description="Basic and acidic residues" evidence="22">
    <location>
        <begin position="1058"/>
        <end position="1068"/>
    </location>
</feature>
<dbReference type="Proteomes" id="UP001374535">
    <property type="component" value="Chromosome 3"/>
</dbReference>
<keyword evidence="11" id="KW-0677">Repeat</keyword>
<dbReference type="EC" id="2.7.11.1" evidence="3"/>
<evidence type="ECO:0000256" key="15">
    <source>
        <dbReference type="ARBA" id="ARBA00022989"/>
    </source>
</evidence>
<dbReference type="SMART" id="SM00369">
    <property type="entry name" value="LRR_TYP"/>
    <property type="match status" value="8"/>
</dbReference>
<dbReference type="InterPro" id="IPR013210">
    <property type="entry name" value="LRR_N_plant-typ"/>
</dbReference>
<evidence type="ECO:0000256" key="2">
    <source>
        <dbReference type="ARBA" id="ARBA00008684"/>
    </source>
</evidence>
<dbReference type="PROSITE" id="PS00108">
    <property type="entry name" value="PROTEIN_KINASE_ST"/>
    <property type="match status" value="1"/>
</dbReference>
<dbReference type="EMBL" id="CP144698">
    <property type="protein sequence ID" value="WVZ16132.1"/>
    <property type="molecule type" value="Genomic_DNA"/>
</dbReference>
<feature type="binding site" evidence="21">
    <location>
        <position position="676"/>
    </location>
    <ligand>
        <name>ATP</name>
        <dbReference type="ChEBI" id="CHEBI:30616"/>
    </ligand>
</feature>
<keyword evidence="9 23" id="KW-0812">Transmembrane</keyword>
<evidence type="ECO:0000256" key="7">
    <source>
        <dbReference type="ARBA" id="ARBA00022614"/>
    </source>
</evidence>
<evidence type="ECO:0000259" key="24">
    <source>
        <dbReference type="PROSITE" id="PS50011"/>
    </source>
</evidence>
<keyword evidence="12 21" id="KW-0547">Nucleotide-binding</keyword>
<feature type="region of interest" description="Disordered" evidence="22">
    <location>
        <begin position="1058"/>
        <end position="1078"/>
    </location>
</feature>
<evidence type="ECO:0000256" key="5">
    <source>
        <dbReference type="ARBA" id="ARBA00022527"/>
    </source>
</evidence>